<organism evidence="13 14">
    <name type="scientific">Phakopsora pachyrhizi</name>
    <name type="common">Asian soybean rust disease fungus</name>
    <dbReference type="NCBI Taxonomy" id="170000"/>
    <lineage>
        <taxon>Eukaryota</taxon>
        <taxon>Fungi</taxon>
        <taxon>Dikarya</taxon>
        <taxon>Basidiomycota</taxon>
        <taxon>Pucciniomycotina</taxon>
        <taxon>Pucciniomycetes</taxon>
        <taxon>Pucciniales</taxon>
        <taxon>Phakopsoraceae</taxon>
        <taxon>Phakopsora</taxon>
    </lineage>
</organism>
<evidence type="ECO:0000256" key="10">
    <source>
        <dbReference type="ARBA" id="ARBA00023136"/>
    </source>
</evidence>
<keyword evidence="10 12" id="KW-0472">Membrane</keyword>
<evidence type="ECO:0000256" key="6">
    <source>
        <dbReference type="ARBA" id="ARBA00022692"/>
    </source>
</evidence>
<comment type="function">
    <text evidence="1">Required for the assembly of the mitochondrial respiratory chain complex IV (CIV), also known as cytochrome c oxidase. May participate in merging the COX1 and COX2 assembly lines.</text>
</comment>
<dbReference type="EMBL" id="CALTRL010001255">
    <property type="protein sequence ID" value="CAH7671788.1"/>
    <property type="molecule type" value="Genomic_DNA"/>
</dbReference>
<keyword evidence="6 12" id="KW-0812">Transmembrane</keyword>
<feature type="region of interest" description="Disordered" evidence="11">
    <location>
        <begin position="121"/>
        <end position="191"/>
    </location>
</feature>
<evidence type="ECO:0000313" key="14">
    <source>
        <dbReference type="Proteomes" id="UP001153365"/>
    </source>
</evidence>
<dbReference type="Proteomes" id="UP001153365">
    <property type="component" value="Unassembled WGS sequence"/>
</dbReference>
<comment type="subcellular location">
    <subcellularLocation>
        <location evidence="2">Mitochondrion inner membrane</location>
        <topology evidence="2">Single-pass membrane protein</topology>
    </subcellularLocation>
</comment>
<reference evidence="13" key="1">
    <citation type="submission" date="2022-06" db="EMBL/GenBank/DDBJ databases">
        <authorList>
            <consortium name="SYNGENTA / RWTH Aachen University"/>
        </authorList>
    </citation>
    <scope>NUCLEOTIDE SEQUENCE</scope>
</reference>
<gene>
    <name evidence="13" type="ORF">PPACK8108_LOCUS6604</name>
</gene>
<evidence type="ECO:0000256" key="4">
    <source>
        <dbReference type="ARBA" id="ARBA00015368"/>
    </source>
</evidence>
<keyword evidence="8 12" id="KW-1133">Transmembrane helix</keyword>
<evidence type="ECO:0000256" key="12">
    <source>
        <dbReference type="SAM" id="Phobius"/>
    </source>
</evidence>
<dbReference type="GO" id="GO:0005743">
    <property type="term" value="C:mitochondrial inner membrane"/>
    <property type="evidence" value="ECO:0007669"/>
    <property type="project" value="UniProtKB-SubCell"/>
</dbReference>
<evidence type="ECO:0000256" key="9">
    <source>
        <dbReference type="ARBA" id="ARBA00023128"/>
    </source>
</evidence>
<dbReference type="AlphaFoldDB" id="A0AAV0ARF5"/>
<evidence type="ECO:0000256" key="11">
    <source>
        <dbReference type="SAM" id="MobiDB-lite"/>
    </source>
</evidence>
<evidence type="ECO:0000256" key="3">
    <source>
        <dbReference type="ARBA" id="ARBA00008370"/>
    </source>
</evidence>
<evidence type="ECO:0000256" key="2">
    <source>
        <dbReference type="ARBA" id="ARBA00004434"/>
    </source>
</evidence>
<accession>A0AAV0ARF5</accession>
<keyword evidence="9" id="KW-0496">Mitochondrion</keyword>
<feature type="transmembrane region" description="Helical" evidence="12">
    <location>
        <begin position="30"/>
        <end position="52"/>
    </location>
</feature>
<protein>
    <recommendedName>
        <fullName evidence="4">Cytochrome c oxidase assembly protein COX16, mitochondrial</fullName>
    </recommendedName>
    <alternativeName>
        <fullName evidence="5">Cytochrome c oxidase assembly protein cox16, mitochondrial</fullName>
    </alternativeName>
</protein>
<name>A0AAV0ARF5_PHAPC</name>
<evidence type="ECO:0000313" key="13">
    <source>
        <dbReference type="EMBL" id="CAH7671788.1"/>
    </source>
</evidence>
<evidence type="ECO:0000256" key="1">
    <source>
        <dbReference type="ARBA" id="ARBA00002490"/>
    </source>
</evidence>
<dbReference type="Pfam" id="PF14138">
    <property type="entry name" value="COX16"/>
    <property type="match status" value="1"/>
</dbReference>
<evidence type="ECO:0000256" key="8">
    <source>
        <dbReference type="ARBA" id="ARBA00022989"/>
    </source>
</evidence>
<feature type="compositionally biased region" description="Acidic residues" evidence="11">
    <location>
        <begin position="126"/>
        <end position="138"/>
    </location>
</feature>
<keyword evidence="7" id="KW-0999">Mitochondrion inner membrane</keyword>
<comment type="caution">
    <text evidence="13">The sequence shown here is derived from an EMBL/GenBank/DDBJ whole genome shotgun (WGS) entry which is preliminary data.</text>
</comment>
<sequence>MMMILTRKTLRSRQSPIILKVLKNVKERPVVYFGLPFLGSLLVGSFMLSSLTRTKYEYNSKKVKTLNEYERLNLDSKRPKKRFDLREEYFKLISNQSSSSSTPSNQALDQISGFKGIDSIQKEQKQEEEEEDYDDDNGNDNHRRTGKGRSQNRRSWDWDGEQVRVGRLPGMDQWGSPNPSEKSPEIGTRLV</sequence>
<evidence type="ECO:0000256" key="7">
    <source>
        <dbReference type="ARBA" id="ARBA00022792"/>
    </source>
</evidence>
<comment type="similarity">
    <text evidence="3">Belongs to the COX16 family.</text>
</comment>
<keyword evidence="14" id="KW-1185">Reference proteome</keyword>
<feature type="compositionally biased region" description="Basic and acidic residues" evidence="11">
    <location>
        <begin position="154"/>
        <end position="164"/>
    </location>
</feature>
<proteinExistence type="inferred from homology"/>
<evidence type="ECO:0000256" key="5">
    <source>
        <dbReference type="ARBA" id="ARBA00019222"/>
    </source>
</evidence>
<dbReference type="InterPro" id="IPR020164">
    <property type="entry name" value="Cyt_c_Oxase_assmbl_COX16"/>
</dbReference>